<dbReference type="EMBL" id="JBHUMY010000001">
    <property type="protein sequence ID" value="MFD2659256.1"/>
    <property type="molecule type" value="Genomic_DNA"/>
</dbReference>
<protein>
    <submittedName>
        <fullName evidence="1">Mechanosensitive ion channel protein MscL</fullName>
    </submittedName>
</protein>
<gene>
    <name evidence="1" type="ORF">ACFSW5_03125</name>
</gene>
<organism evidence="1 2">
    <name type="scientific">Paenibacillus thailandensis</name>
    <dbReference type="NCBI Taxonomy" id="393250"/>
    <lineage>
        <taxon>Bacteria</taxon>
        <taxon>Bacillati</taxon>
        <taxon>Bacillota</taxon>
        <taxon>Bacilli</taxon>
        <taxon>Bacillales</taxon>
        <taxon>Paenibacillaceae</taxon>
        <taxon>Paenibacillus</taxon>
    </lineage>
</organism>
<dbReference type="RefSeq" id="WP_379269665.1">
    <property type="nucleotide sequence ID" value="NZ_JBHUGT010000031.1"/>
</dbReference>
<proteinExistence type="predicted"/>
<accession>A0ABW5QS61</accession>
<keyword evidence="2" id="KW-1185">Reference proteome</keyword>
<name>A0ABW5QS61_9BACL</name>
<dbReference type="Proteomes" id="UP001597493">
    <property type="component" value="Unassembled WGS sequence"/>
</dbReference>
<evidence type="ECO:0000313" key="2">
    <source>
        <dbReference type="Proteomes" id="UP001597493"/>
    </source>
</evidence>
<reference evidence="2" key="1">
    <citation type="journal article" date="2019" name="Int. J. Syst. Evol. Microbiol.">
        <title>The Global Catalogue of Microorganisms (GCM) 10K type strain sequencing project: providing services to taxonomists for standard genome sequencing and annotation.</title>
        <authorList>
            <consortium name="The Broad Institute Genomics Platform"/>
            <consortium name="The Broad Institute Genome Sequencing Center for Infectious Disease"/>
            <person name="Wu L."/>
            <person name="Ma J."/>
        </authorList>
    </citation>
    <scope>NUCLEOTIDE SEQUENCE [LARGE SCALE GENOMIC DNA]</scope>
    <source>
        <strain evidence="2">TISTR 1827</strain>
    </source>
</reference>
<evidence type="ECO:0000313" key="1">
    <source>
        <dbReference type="EMBL" id="MFD2659256.1"/>
    </source>
</evidence>
<comment type="caution">
    <text evidence="1">The sequence shown here is derived from an EMBL/GenBank/DDBJ whole genome shotgun (WGS) entry which is preliminary data.</text>
</comment>
<sequence>MIVFDVVVNGEVKETIKPRTQKLKDICAFVQQESRSLTKKYGSNIYLNRRVEYK</sequence>